<dbReference type="InterPro" id="IPR011006">
    <property type="entry name" value="CheY-like_superfamily"/>
</dbReference>
<sequence length="204" mass="23371">DSIIHLHATTFIVGSKDNQACGLTDLCQDIGFRTVLSYKNLAMAEYQTKKTPICFFLFALDCAEQNIPVIARALRSSRNRQIKYAPLIGFAEVANPKMINFCLHLGFDDILLPPFSRKIINSRLKKHLNRNITFFETNEYFGPDRRTDFHENALAKPHPKRGEGGDHRKIVIRRNLETGVSILRDRFHRKSSDKVQEMGRSIAI</sequence>
<proteinExistence type="predicted"/>
<reference evidence="1" key="1">
    <citation type="submission" date="2018-06" db="EMBL/GenBank/DDBJ databases">
        <authorList>
            <person name="Zhirakovskaya E."/>
        </authorList>
    </citation>
    <scope>NUCLEOTIDE SEQUENCE</scope>
</reference>
<protein>
    <recommendedName>
        <fullName evidence="2">Response regulatory domain-containing protein</fullName>
    </recommendedName>
</protein>
<dbReference type="SUPFAM" id="SSF52172">
    <property type="entry name" value="CheY-like"/>
    <property type="match status" value="1"/>
</dbReference>
<dbReference type="AlphaFoldDB" id="A0A3B0U2Q5"/>
<feature type="non-terminal residue" evidence="1">
    <location>
        <position position="1"/>
    </location>
</feature>
<evidence type="ECO:0008006" key="2">
    <source>
        <dbReference type="Google" id="ProtNLM"/>
    </source>
</evidence>
<evidence type="ECO:0000313" key="1">
    <source>
        <dbReference type="EMBL" id="VAW22633.1"/>
    </source>
</evidence>
<accession>A0A3B0U2Q5</accession>
<name>A0A3B0U2Q5_9ZZZZ</name>
<organism evidence="1">
    <name type="scientific">hydrothermal vent metagenome</name>
    <dbReference type="NCBI Taxonomy" id="652676"/>
    <lineage>
        <taxon>unclassified sequences</taxon>
        <taxon>metagenomes</taxon>
        <taxon>ecological metagenomes</taxon>
    </lineage>
</organism>
<dbReference type="EMBL" id="UOEQ01000425">
    <property type="protein sequence ID" value="VAW22633.1"/>
    <property type="molecule type" value="Genomic_DNA"/>
</dbReference>
<gene>
    <name evidence="1" type="ORF">MNBD_ALPHA11-2325</name>
</gene>